<dbReference type="Pfam" id="PF10646">
    <property type="entry name" value="Germane"/>
    <property type="match status" value="2"/>
</dbReference>
<comment type="caution">
    <text evidence="2">The sequence shown here is derived from an EMBL/GenBank/DDBJ whole genome shotgun (WGS) entry which is preliminary data.</text>
</comment>
<accession>A0ABT2T2M0</accession>
<dbReference type="SMART" id="SM00909">
    <property type="entry name" value="Germane"/>
    <property type="match status" value="2"/>
</dbReference>
<name>A0ABT2T2M0_9FIRM</name>
<evidence type="ECO:0000313" key="2">
    <source>
        <dbReference type="EMBL" id="MCU6744495.1"/>
    </source>
</evidence>
<sequence length="318" mass="35470">MKRLTGKMTILVCFFCMLFLFLITGCGKEKEEKNQYHYKVYYVNHDRTGVISEDYVTENTDVGSLLEELVTQLGTVPEKLQYHAPLAGSFELLSMQLKDGQLILDFNTAYREQEMVTEILNRASIVRTLSQVKDVQYVSFLVEGEPFVDASGSVVGVMSADTFIDNAGNEINTYEKVKLQLYFADEDGTGLQAVSRTKVYNSNISLERLVMEELIAGPQADDTGLAAGRKDGPVINPATKIVSVAVRDGICYVNLDNSFLNQIYNVTPEVTIYAITNSLIELTGVNKVQISVNGETSVNYRENINLSTVFERNLDMVK</sequence>
<organism evidence="2 3">
    <name type="scientific">Suilimivivens aceti</name>
    <dbReference type="NCBI Taxonomy" id="2981774"/>
    <lineage>
        <taxon>Bacteria</taxon>
        <taxon>Bacillati</taxon>
        <taxon>Bacillota</taxon>
        <taxon>Clostridia</taxon>
        <taxon>Lachnospirales</taxon>
        <taxon>Lachnospiraceae</taxon>
        <taxon>Suilimivivens</taxon>
    </lineage>
</organism>
<gene>
    <name evidence="2" type="ORF">OCV77_08300</name>
</gene>
<dbReference type="PROSITE" id="PS51257">
    <property type="entry name" value="PROKAR_LIPOPROTEIN"/>
    <property type="match status" value="1"/>
</dbReference>
<keyword evidence="3" id="KW-1185">Reference proteome</keyword>
<dbReference type="RefSeq" id="WP_262574569.1">
    <property type="nucleotide sequence ID" value="NZ_JAOQKJ010000006.1"/>
</dbReference>
<protein>
    <submittedName>
        <fullName evidence="2">GerMN domain-containing protein</fullName>
    </submittedName>
</protein>
<dbReference type="InterPro" id="IPR019606">
    <property type="entry name" value="GerMN"/>
</dbReference>
<evidence type="ECO:0000313" key="3">
    <source>
        <dbReference type="Proteomes" id="UP001652432"/>
    </source>
</evidence>
<reference evidence="2 3" key="1">
    <citation type="journal article" date="2021" name="ISME Commun">
        <title>Automated analysis of genomic sequences facilitates high-throughput and comprehensive description of bacteria.</title>
        <authorList>
            <person name="Hitch T.C.A."/>
        </authorList>
    </citation>
    <scope>NUCLEOTIDE SEQUENCE [LARGE SCALE GENOMIC DNA]</scope>
    <source>
        <strain evidence="2 3">Sanger_18</strain>
    </source>
</reference>
<feature type="domain" description="GerMN" evidence="1">
    <location>
        <begin position="66"/>
        <end position="151"/>
    </location>
</feature>
<evidence type="ECO:0000259" key="1">
    <source>
        <dbReference type="SMART" id="SM00909"/>
    </source>
</evidence>
<dbReference type="EMBL" id="JAOQKJ010000006">
    <property type="protein sequence ID" value="MCU6744495.1"/>
    <property type="molecule type" value="Genomic_DNA"/>
</dbReference>
<feature type="domain" description="GerMN" evidence="1">
    <location>
        <begin position="207"/>
        <end position="301"/>
    </location>
</feature>
<proteinExistence type="predicted"/>
<dbReference type="Proteomes" id="UP001652432">
    <property type="component" value="Unassembled WGS sequence"/>
</dbReference>